<evidence type="ECO:0000256" key="3">
    <source>
        <dbReference type="ARBA" id="ARBA00012755"/>
    </source>
</evidence>
<dbReference type="EC" id="3.2.1.22" evidence="3"/>
<dbReference type="Gene3D" id="2.60.40.1180">
    <property type="entry name" value="Golgi alpha-mannosidase II"/>
    <property type="match status" value="1"/>
</dbReference>
<dbReference type="EMBL" id="CAWUHD010000158">
    <property type="protein sequence ID" value="CAK7236103.1"/>
    <property type="molecule type" value="Genomic_DNA"/>
</dbReference>
<dbReference type="InterPro" id="IPR013780">
    <property type="entry name" value="Glyco_hydro_b"/>
</dbReference>
<dbReference type="Gene3D" id="3.20.20.70">
    <property type="entry name" value="Aldolase class I"/>
    <property type="match status" value="1"/>
</dbReference>
<reference evidence="9 10" key="1">
    <citation type="submission" date="2024-01" db="EMBL/GenBank/DDBJ databases">
        <authorList>
            <person name="Allen C."/>
            <person name="Tagirdzhanova G."/>
        </authorList>
    </citation>
    <scope>NUCLEOTIDE SEQUENCE [LARGE SCALE GENOMIC DNA]</scope>
</reference>
<keyword evidence="5" id="KW-0378">Hydrolase</keyword>
<keyword evidence="4 7" id="KW-0732">Signal</keyword>
<dbReference type="Pfam" id="PF16499">
    <property type="entry name" value="Melibiase_2"/>
    <property type="match status" value="1"/>
</dbReference>
<evidence type="ECO:0000256" key="2">
    <source>
        <dbReference type="ARBA" id="ARBA00009743"/>
    </source>
</evidence>
<evidence type="ECO:0000313" key="9">
    <source>
        <dbReference type="EMBL" id="CAK7236103.1"/>
    </source>
</evidence>
<name>A0ABP0CWE3_9PEZI</name>
<feature type="signal peptide" evidence="7">
    <location>
        <begin position="1"/>
        <end position="19"/>
    </location>
</feature>
<feature type="chain" id="PRO_5047278319" description="alpha-galactosidase" evidence="7">
    <location>
        <begin position="20"/>
        <end position="481"/>
    </location>
</feature>
<dbReference type="Pfam" id="PF17801">
    <property type="entry name" value="Melibiase_C"/>
    <property type="match status" value="1"/>
</dbReference>
<dbReference type="Proteomes" id="UP001642482">
    <property type="component" value="Unassembled WGS sequence"/>
</dbReference>
<evidence type="ECO:0000256" key="7">
    <source>
        <dbReference type="SAM" id="SignalP"/>
    </source>
</evidence>
<accession>A0ABP0CWE3</accession>
<sequence length="481" mass="50495">MTTSTSLLIFSFFIASSNAAGVNGLPVPVPLVARAAANCYPTTPNSTGGTLSTVIKMGTTANGFTGPARGWNSWGVQGSPKTTPSYPSSLAPYVNQTFVIEQCSVLAGDAYIAAGYDLCSIDGKWYSSVTDDYGRVTYNTSLFDMPTLGTYLHDLGLKLGVYSLPGIPCEAANKTIYGTSTLVREAFSGVEGTDGTCFFNHSSPYTQVYYNTLVALWASWGVDMVKLDYLTPGSSIGSLGYPTNSSLSASAFHTAIANSGRAIRLDLSSNLRQVGFVGMWLVQNTIEQYQQYINQLVYAGSASFSLHPDMDDLFIANPASVTGVTDGQRITLMSHWIGAGANLILGSDMTNVDDLGLQLITSDASVAAANFCGTYPMQPRNPGTGSNQPIQLQAWVSGPSDDGEAYVLLTNLGTNLGKGGYVTVGSGNLTVSATLDDLGLTGAIYNVTDVWTGGKSQVSVGGGFSSVLDDGESTFLHLVLA</sequence>
<dbReference type="InterPro" id="IPR002241">
    <property type="entry name" value="Glyco_hydro_27"/>
</dbReference>
<feature type="domain" description="Alpha galactosidase C-terminal" evidence="8">
    <location>
        <begin position="392"/>
        <end position="455"/>
    </location>
</feature>
<dbReference type="PANTHER" id="PTHR11452">
    <property type="entry name" value="ALPHA-GALACTOSIDASE/ALPHA-N-ACETYLGALACTOSAMINIDASE"/>
    <property type="match status" value="1"/>
</dbReference>
<dbReference type="InterPro" id="IPR017853">
    <property type="entry name" value="GH"/>
</dbReference>
<gene>
    <name evidence="9" type="ORF">SEUCBS140593_009504</name>
</gene>
<evidence type="ECO:0000256" key="5">
    <source>
        <dbReference type="ARBA" id="ARBA00022801"/>
    </source>
</evidence>
<evidence type="ECO:0000313" key="10">
    <source>
        <dbReference type="Proteomes" id="UP001642482"/>
    </source>
</evidence>
<evidence type="ECO:0000256" key="1">
    <source>
        <dbReference type="ARBA" id="ARBA00001255"/>
    </source>
</evidence>
<evidence type="ECO:0000256" key="4">
    <source>
        <dbReference type="ARBA" id="ARBA00022729"/>
    </source>
</evidence>
<dbReference type="PANTHER" id="PTHR11452:SF33">
    <property type="entry name" value="ALPHA-GALACTOSIDASE 2"/>
    <property type="match status" value="1"/>
</dbReference>
<comment type="similarity">
    <text evidence="2">Belongs to the glycosyl hydrolase 27 family.</text>
</comment>
<evidence type="ECO:0000259" key="8">
    <source>
        <dbReference type="Pfam" id="PF17801"/>
    </source>
</evidence>
<protein>
    <recommendedName>
        <fullName evidence="3">alpha-galactosidase</fullName>
        <ecNumber evidence="3">3.2.1.22</ecNumber>
    </recommendedName>
</protein>
<keyword evidence="6" id="KW-0326">Glycosidase</keyword>
<evidence type="ECO:0000256" key="6">
    <source>
        <dbReference type="ARBA" id="ARBA00023295"/>
    </source>
</evidence>
<dbReference type="SUPFAM" id="SSF51445">
    <property type="entry name" value="(Trans)glycosidases"/>
    <property type="match status" value="1"/>
</dbReference>
<comment type="caution">
    <text evidence="9">The sequence shown here is derived from an EMBL/GenBank/DDBJ whole genome shotgun (WGS) entry which is preliminary data.</text>
</comment>
<dbReference type="InterPro" id="IPR041233">
    <property type="entry name" value="Melibiase_C"/>
</dbReference>
<keyword evidence="10" id="KW-1185">Reference proteome</keyword>
<proteinExistence type="inferred from homology"/>
<organism evidence="9 10">
    <name type="scientific">Sporothrix eucalyptigena</name>
    <dbReference type="NCBI Taxonomy" id="1812306"/>
    <lineage>
        <taxon>Eukaryota</taxon>
        <taxon>Fungi</taxon>
        <taxon>Dikarya</taxon>
        <taxon>Ascomycota</taxon>
        <taxon>Pezizomycotina</taxon>
        <taxon>Sordariomycetes</taxon>
        <taxon>Sordariomycetidae</taxon>
        <taxon>Ophiostomatales</taxon>
        <taxon>Ophiostomataceae</taxon>
        <taxon>Sporothrix</taxon>
    </lineage>
</organism>
<comment type="catalytic activity">
    <reaction evidence="1">
        <text>Hydrolysis of terminal, non-reducing alpha-D-galactose residues in alpha-D-galactosides, including galactose oligosaccharides, galactomannans and galactolipids.</text>
        <dbReference type="EC" id="3.2.1.22"/>
    </reaction>
</comment>
<dbReference type="InterPro" id="IPR013785">
    <property type="entry name" value="Aldolase_TIM"/>
</dbReference>